<dbReference type="InterPro" id="IPR057855">
    <property type="entry name" value="Beta-prop_WDR19_1st"/>
</dbReference>
<dbReference type="InterPro" id="IPR011990">
    <property type="entry name" value="TPR-like_helical_dom_sf"/>
</dbReference>
<feature type="domain" description="WDR19 first beta-propeller" evidence="9">
    <location>
        <begin position="12"/>
        <end position="242"/>
    </location>
</feature>
<dbReference type="InterPro" id="IPR001680">
    <property type="entry name" value="WD40_rpt"/>
</dbReference>
<dbReference type="OrthoDB" id="10250638at2759"/>
<evidence type="ECO:0000256" key="3">
    <source>
        <dbReference type="ARBA" id="ARBA00022737"/>
    </source>
</evidence>
<dbReference type="GO" id="GO:0030991">
    <property type="term" value="C:intraciliary transport particle A"/>
    <property type="evidence" value="ECO:0007669"/>
    <property type="project" value="TreeGrafter"/>
</dbReference>
<dbReference type="GO" id="GO:0060271">
    <property type="term" value="P:cilium assembly"/>
    <property type="evidence" value="ECO:0007669"/>
    <property type="project" value="TreeGrafter"/>
</dbReference>
<dbReference type="WBParaSite" id="EgrG_001016400">
    <property type="protein sequence ID" value="EgrG_001016400"/>
    <property type="gene ID" value="EgrG_001016400"/>
</dbReference>
<protein>
    <submittedName>
        <fullName evidence="11 13">WD repeat containing protein 19</fullName>
    </submittedName>
</protein>
<reference evidence="13" key="3">
    <citation type="submission" date="2020-10" db="UniProtKB">
        <authorList>
            <consortium name="WormBaseParasite"/>
        </authorList>
    </citation>
    <scope>IDENTIFICATION</scope>
</reference>
<evidence type="ECO:0000256" key="6">
    <source>
        <dbReference type="ARBA" id="ARBA00023273"/>
    </source>
</evidence>
<evidence type="ECO:0000256" key="7">
    <source>
        <dbReference type="SAM" id="MobiDB-lite"/>
    </source>
</evidence>
<reference evidence="11 12" key="1">
    <citation type="journal article" date="2013" name="Nature">
        <title>The genomes of four tapeworm species reveal adaptations to parasitism.</title>
        <authorList>
            <person name="Tsai I.J."/>
            <person name="Zarowiecki M."/>
            <person name="Holroyd N."/>
            <person name="Garciarrubio A."/>
            <person name="Sanchez-Flores A."/>
            <person name="Brooks K.L."/>
            <person name="Tracey A."/>
            <person name="Bobes R.J."/>
            <person name="Fragoso G."/>
            <person name="Sciutto E."/>
            <person name="Aslett M."/>
            <person name="Beasley H."/>
            <person name="Bennett H.M."/>
            <person name="Cai J."/>
            <person name="Camicia F."/>
            <person name="Clark R."/>
            <person name="Cucher M."/>
            <person name="De Silva N."/>
            <person name="Day T.A."/>
            <person name="Deplazes P."/>
            <person name="Estrada K."/>
            <person name="Fernandez C."/>
            <person name="Holland P.W."/>
            <person name="Hou J."/>
            <person name="Hu S."/>
            <person name="Huckvale T."/>
            <person name="Hung S.S."/>
            <person name="Kamenetzky L."/>
            <person name="Keane J.A."/>
            <person name="Kiss F."/>
            <person name="Koziol U."/>
            <person name="Lambert O."/>
            <person name="Liu K."/>
            <person name="Luo X."/>
            <person name="Luo Y."/>
            <person name="Macchiaroli N."/>
            <person name="Nichol S."/>
            <person name="Paps J."/>
            <person name="Parkinson J."/>
            <person name="Pouchkina-Stantcheva N."/>
            <person name="Riddiford N."/>
            <person name="Rosenzvit M."/>
            <person name="Salinas G."/>
            <person name="Wasmuth J.D."/>
            <person name="Zamanian M."/>
            <person name="Zheng Y."/>
            <person name="Cai X."/>
            <person name="Soberon X."/>
            <person name="Olson P.D."/>
            <person name="Laclette J.P."/>
            <person name="Brehm K."/>
            <person name="Berriman M."/>
            <person name="Garciarrubio A."/>
            <person name="Bobes R.J."/>
            <person name="Fragoso G."/>
            <person name="Sanchez-Flores A."/>
            <person name="Estrada K."/>
            <person name="Cevallos M.A."/>
            <person name="Morett E."/>
            <person name="Gonzalez V."/>
            <person name="Portillo T."/>
            <person name="Ochoa-Leyva A."/>
            <person name="Jose M.V."/>
            <person name="Sciutto E."/>
            <person name="Landa A."/>
            <person name="Jimenez L."/>
            <person name="Valdes V."/>
            <person name="Carrero J.C."/>
            <person name="Larralde C."/>
            <person name="Morales-Montor J."/>
            <person name="Limon-Lason J."/>
            <person name="Soberon X."/>
            <person name="Laclette J.P."/>
        </authorList>
    </citation>
    <scope>NUCLEOTIDE SEQUENCE [LARGE SCALE GENOMIC DNA]</scope>
</reference>
<feature type="region of interest" description="Disordered" evidence="7">
    <location>
        <begin position="1428"/>
        <end position="1452"/>
    </location>
</feature>
<evidence type="ECO:0000259" key="10">
    <source>
        <dbReference type="Pfam" id="PF24762"/>
    </source>
</evidence>
<gene>
    <name evidence="13" type="primary">EGR_00758</name>
    <name evidence="11" type="ORF">EgrG_001016400</name>
</gene>
<evidence type="ECO:0000313" key="11">
    <source>
        <dbReference type="EMBL" id="CDS17415.1"/>
    </source>
</evidence>
<dbReference type="SUPFAM" id="SSF50978">
    <property type="entry name" value="WD40 repeat-like"/>
    <property type="match status" value="2"/>
</dbReference>
<dbReference type="InterPro" id="IPR015943">
    <property type="entry name" value="WD40/YVTN_repeat-like_dom_sf"/>
</dbReference>
<dbReference type="InterPro" id="IPR036322">
    <property type="entry name" value="WD40_repeat_dom_sf"/>
</dbReference>
<dbReference type="SUPFAM" id="SSF48452">
    <property type="entry name" value="TPR-like"/>
    <property type="match status" value="1"/>
</dbReference>
<feature type="domain" description="IF140/IFT172/WDR19 TPR" evidence="10">
    <location>
        <begin position="906"/>
        <end position="1118"/>
    </location>
</feature>
<evidence type="ECO:0000256" key="5">
    <source>
        <dbReference type="ARBA" id="ARBA00023069"/>
    </source>
</evidence>
<reference evidence="11" key="2">
    <citation type="submission" date="2014-06" db="EMBL/GenBank/DDBJ databases">
        <authorList>
            <person name="Aslett M."/>
        </authorList>
    </citation>
    <scope>NUCLEOTIDE SEQUENCE</scope>
</reference>
<comment type="subcellular location">
    <subcellularLocation>
        <location evidence="1">Cell projection</location>
        <location evidence="1">Cilium</location>
    </subcellularLocation>
</comment>
<evidence type="ECO:0000313" key="13">
    <source>
        <dbReference type="WBParaSite" id="EgrG_001016400"/>
    </source>
</evidence>
<sequence length="1452" mass="161910">MLICDWTTTKFIWNFLISRKYPVLGVHTRRISGVVWSFTGLLTTVGEDRVLSLSSIDGDLIKQVKLGGLPKDVSFAHTSLSKFGQSEDNAISCIVNQNQLLIWNFHEDTQPVSYTFDDSHGNAVAHAWQDTENIIVGFSEGSLALISMAGPGTGKELLRIREYGEGLLALAVSTKLQLLATASDECIKVHESSNVNEVIAIIEVNDADPEKDSHSSTRAFPRNLFSCSLEWSDDGQLMGIVSPRNVLHVFISRLPLMSSVSSAGIVARFTSLLEITLESLCGDMKTNQLTSRAVPVRIEPTFMGIGPNHLAVGLDNSAYFYNISSTEGVRVVSERTYPETVRTIKLNGSYAAAGTVTGRVIFHMIEFDSFNAKVLTLVENEGGHCQVYNQGKLEAQDLPDLVHSYTLREKTFPQSDGRVIDFDLSDSLLSYSTDSRKLYQFHIGEWAIVNTYEHYCPITSLASTKSGCVLAFIDTQHNAYIFNSVSSTLVEVPNSPVGMSRILWNFDDCENPLLMAVSNDFLIIYRYFVASILLSEDECAKQGREVSLFGATLDFSRSFEGTTGNMNLLASEKKTPQIASPQRHILSSRRAAYGQCRLLDRMRLPPNHTPLGFFAEDVCFLTQSGSLAHATLPSHTFRNYTKPYAKNRGAGPDVGLENTSDARGTKQTSYIKLEKIQDEKSKHLDNSLISHFEKALNAGAFEDALILADLIQLPLRWHQLARACIICLEFDLAIQAFRRLNDCGSVLVIQRLMNIEEKQLLYGHVCMFLGEFNHAQEFFLASSKPEAALEMRRDLLHWDAALQLARSLQPHEVPFISREYAFELECVGDYVNALMHYERALERPATSDKHTDHSVFETEATTILNGGCDGFGDCEFDEWDEHVDTCSAGVIRNTIRLGDHKRGLSMVLKSPSLALKKECASILEQARQWSEAAALHEAVGQMDAAIAVYLKSKNYKKAGELLCTTKASCQLYLEYAKARESSGAYAEAISAYESAKDWESVVRLTLDKMNNPTAAVKVVREKKSVGAAKTVAQYFTKVGDFASAIQVLVLSKCHDAAYELALKHRKMDVYANVIGRGGSPDKYKSIAVHFECERNSLLAGKFFLYAKQYVKAVRHLLQVPYSDTSSALDLAIEAVGEARDKKLTNLVITYLMGESDGIAKDLRHLFRLYMALHQYRDAARTAVIIAREEQSNGKYRNARDLLFSMVQELRQRHIKVPVEMLDNLGLLHSYILAKCHVKFGNHMMAARLLIRIAQNISKFPSHIVPILSSTVIECQKVNLKHTGFTYASMLLRTEYREKIDSRYRRRFESIVRHPEKLSSEEAEALSAATPCPFCSDAVAEYELTCGSCRTHLPYCTLTGKHVVKEDVTLCPNCDFPMTYTTLMSHIENQPDLACQMCSAPLVRDEIRRLADAVGVLLRWNLGLGEPEAGAQTPTTARDASIQQSNTLGETFR</sequence>
<dbReference type="InterPro" id="IPR056168">
    <property type="entry name" value="TPR_IF140/IFT172/WDR19"/>
</dbReference>
<dbReference type="Gene3D" id="1.25.40.10">
    <property type="entry name" value="Tetratricopeptide repeat domain"/>
    <property type="match status" value="1"/>
</dbReference>
<keyword evidence="4" id="KW-0802">TPR repeat</keyword>
<feature type="compositionally biased region" description="Polar residues" evidence="7">
    <location>
        <begin position="1431"/>
        <end position="1452"/>
    </location>
</feature>
<name>A0A068WIA8_ECHGR</name>
<evidence type="ECO:0000256" key="1">
    <source>
        <dbReference type="ARBA" id="ARBA00004138"/>
    </source>
</evidence>
<dbReference type="PANTHER" id="PTHR14920:SF0">
    <property type="entry name" value="WD REPEAT DOMAIN 19"/>
    <property type="match status" value="1"/>
</dbReference>
<evidence type="ECO:0000256" key="4">
    <source>
        <dbReference type="ARBA" id="ARBA00022803"/>
    </source>
</evidence>
<keyword evidence="5" id="KW-0969">Cilium</keyword>
<organism evidence="11">
    <name type="scientific">Echinococcus granulosus</name>
    <name type="common">Hydatid tapeworm</name>
    <dbReference type="NCBI Taxonomy" id="6210"/>
    <lineage>
        <taxon>Eukaryota</taxon>
        <taxon>Metazoa</taxon>
        <taxon>Spiralia</taxon>
        <taxon>Lophotrochozoa</taxon>
        <taxon>Platyhelminthes</taxon>
        <taxon>Cestoda</taxon>
        <taxon>Eucestoda</taxon>
        <taxon>Cyclophyllidea</taxon>
        <taxon>Taeniidae</taxon>
        <taxon>Echinococcus</taxon>
        <taxon>Echinococcus granulosus group</taxon>
    </lineage>
</organism>
<dbReference type="SMART" id="SM00320">
    <property type="entry name" value="WD40"/>
    <property type="match status" value="3"/>
</dbReference>
<keyword evidence="3" id="KW-0677">Repeat</keyword>
<evidence type="ECO:0000259" key="9">
    <source>
        <dbReference type="Pfam" id="PF23389"/>
    </source>
</evidence>
<dbReference type="GO" id="GO:0005929">
    <property type="term" value="C:cilium"/>
    <property type="evidence" value="ECO:0007669"/>
    <property type="project" value="UniProtKB-SubCell"/>
</dbReference>
<evidence type="ECO:0000259" key="8">
    <source>
        <dbReference type="Pfam" id="PF15911"/>
    </source>
</evidence>
<dbReference type="Gene3D" id="2.130.10.10">
    <property type="entry name" value="YVTN repeat-like/Quinoprotein amine dehydrogenase"/>
    <property type="match status" value="1"/>
</dbReference>
<dbReference type="GO" id="GO:0035721">
    <property type="term" value="P:intraciliary retrograde transport"/>
    <property type="evidence" value="ECO:0007669"/>
    <property type="project" value="InterPro"/>
</dbReference>
<dbReference type="EMBL" id="LK028577">
    <property type="protein sequence ID" value="CDS17415.1"/>
    <property type="molecule type" value="Genomic_DNA"/>
</dbReference>
<dbReference type="Pfam" id="PF15911">
    <property type="entry name" value="Beta-prop_WDR19_2nd"/>
    <property type="match status" value="1"/>
</dbReference>
<dbReference type="Pfam" id="PF24762">
    <property type="entry name" value="TPR_IF140-IFT172"/>
    <property type="match status" value="1"/>
</dbReference>
<accession>A0A068WIA8</accession>
<feature type="domain" description="WDR19 WD40 repeat" evidence="8">
    <location>
        <begin position="266"/>
        <end position="532"/>
    </location>
</feature>
<evidence type="ECO:0000256" key="2">
    <source>
        <dbReference type="ARBA" id="ARBA00022574"/>
    </source>
</evidence>
<keyword evidence="2" id="KW-0853">WD repeat</keyword>
<dbReference type="Gene3D" id="1.25.40.470">
    <property type="match status" value="1"/>
</dbReference>
<evidence type="ECO:0000313" key="12">
    <source>
        <dbReference type="Proteomes" id="UP000492820"/>
    </source>
</evidence>
<dbReference type="InterPro" id="IPR039468">
    <property type="entry name" value="WDR19_WD40_rpt"/>
</dbReference>
<dbReference type="Pfam" id="PF23389">
    <property type="entry name" value="Beta-prop_WDR19_1st"/>
    <property type="match status" value="1"/>
</dbReference>
<dbReference type="Proteomes" id="UP000492820">
    <property type="component" value="Unassembled WGS sequence"/>
</dbReference>
<dbReference type="PANTHER" id="PTHR14920">
    <property type="entry name" value="OSMOTIC AVOIDANCE ABNORMAL PROTEIN 1/WD REPEAT MEMBRANE PROTEIN"/>
    <property type="match status" value="1"/>
</dbReference>
<keyword evidence="6" id="KW-0966">Cell projection</keyword>
<dbReference type="InterPro" id="IPR040379">
    <property type="entry name" value="WDR19/dyf-2"/>
</dbReference>
<proteinExistence type="predicted"/>